<dbReference type="EMBL" id="QCZH01000001">
    <property type="protein sequence ID" value="PWA11655.1"/>
    <property type="molecule type" value="Genomic_DNA"/>
</dbReference>
<sequence>MSYKKINLRMEGNRCFDTYRFINYSNPNFDEKFNRGTNGFVDTELIFDKNDRLLIFNGEKLYYNELGKLSQIITEGSDEHHDYWTCLTTFEYFDEDAVLKKTMLIKTETFFSANNIATQYGTETPINQNKLIRSEIITNKEVEDLLHRKLYFYNELNYDLFKLKPTEKITDEDDYFISTTTEIITEFGNKMIDKKKYFKNKFHDEYSNLLYEMELSYECIDDSEMALLDSSKLEEFYDEINFLQLNFFGKQTYNYNQDGKLNYLEDDYQIAVIELNIIGNTKFENAIVIDKRTKTIANWYSLSETRIDSIEKYKY</sequence>
<dbReference type="Proteomes" id="UP000245618">
    <property type="component" value="Unassembled WGS sequence"/>
</dbReference>
<evidence type="ECO:0000313" key="1">
    <source>
        <dbReference type="EMBL" id="PWA11655.1"/>
    </source>
</evidence>
<comment type="caution">
    <text evidence="1">The sequence shown here is derived from an EMBL/GenBank/DDBJ whole genome shotgun (WGS) entry which is preliminary data.</text>
</comment>
<dbReference type="AlphaFoldDB" id="A0A2U1K330"/>
<protein>
    <submittedName>
        <fullName evidence="1">Uncharacterized protein</fullName>
    </submittedName>
</protein>
<proteinExistence type="predicted"/>
<dbReference type="RefSeq" id="WP_116760141.1">
    <property type="nucleotide sequence ID" value="NZ_QCZH01000001.1"/>
</dbReference>
<organism evidence="1 2">
    <name type="scientific">Flavobacterium laiguense</name>
    <dbReference type="NCBI Taxonomy" id="2169409"/>
    <lineage>
        <taxon>Bacteria</taxon>
        <taxon>Pseudomonadati</taxon>
        <taxon>Bacteroidota</taxon>
        <taxon>Flavobacteriia</taxon>
        <taxon>Flavobacteriales</taxon>
        <taxon>Flavobacteriaceae</taxon>
        <taxon>Flavobacterium</taxon>
    </lineage>
</organism>
<reference evidence="1 2" key="1">
    <citation type="submission" date="2018-04" db="EMBL/GenBank/DDBJ databases">
        <title>Flavobacterium sp. nov., isolated from glacier ice.</title>
        <authorList>
            <person name="Liu Q."/>
            <person name="Xin Y.-H."/>
        </authorList>
    </citation>
    <scope>NUCLEOTIDE SEQUENCE [LARGE SCALE GENOMIC DNA]</scope>
    <source>
        <strain evidence="1 2">LB2P30</strain>
    </source>
</reference>
<keyword evidence="2" id="KW-1185">Reference proteome</keyword>
<gene>
    <name evidence="1" type="ORF">DB891_02290</name>
</gene>
<name>A0A2U1K330_9FLAO</name>
<accession>A0A2U1K330</accession>
<evidence type="ECO:0000313" key="2">
    <source>
        <dbReference type="Proteomes" id="UP000245618"/>
    </source>
</evidence>